<sequence>MQVIIAVHRAHSLARLLCQLGSPCPVTNMCGVFINSI</sequence>
<proteinExistence type="predicted"/>
<protein>
    <submittedName>
        <fullName evidence="1">Uncharacterized protein</fullName>
    </submittedName>
</protein>
<gene>
    <name evidence="1" type="ORF">T02_3323</name>
</gene>
<dbReference type="EMBL" id="JYDW01001753">
    <property type="protein sequence ID" value="KRZ46937.1"/>
    <property type="molecule type" value="Genomic_DNA"/>
</dbReference>
<dbReference type="Proteomes" id="UP000054721">
    <property type="component" value="Unassembled WGS sequence"/>
</dbReference>
<reference evidence="1 2" key="1">
    <citation type="submission" date="2015-05" db="EMBL/GenBank/DDBJ databases">
        <title>Evolution of Trichinella species and genotypes.</title>
        <authorList>
            <person name="Korhonen P.K."/>
            <person name="Edoardo P."/>
            <person name="Giuseppe L.R."/>
            <person name="Gasser R.B."/>
        </authorList>
    </citation>
    <scope>NUCLEOTIDE SEQUENCE [LARGE SCALE GENOMIC DNA]</scope>
    <source>
        <strain evidence="1">ISS10</strain>
    </source>
</reference>
<comment type="caution">
    <text evidence="1">The sequence shown here is derived from an EMBL/GenBank/DDBJ whole genome shotgun (WGS) entry which is preliminary data.</text>
</comment>
<keyword evidence="2" id="KW-1185">Reference proteome</keyword>
<evidence type="ECO:0000313" key="2">
    <source>
        <dbReference type="Proteomes" id="UP000054721"/>
    </source>
</evidence>
<organism evidence="1 2">
    <name type="scientific">Trichinella nativa</name>
    <dbReference type="NCBI Taxonomy" id="6335"/>
    <lineage>
        <taxon>Eukaryota</taxon>
        <taxon>Metazoa</taxon>
        <taxon>Ecdysozoa</taxon>
        <taxon>Nematoda</taxon>
        <taxon>Enoplea</taxon>
        <taxon>Dorylaimia</taxon>
        <taxon>Trichinellida</taxon>
        <taxon>Trichinellidae</taxon>
        <taxon>Trichinella</taxon>
    </lineage>
</organism>
<dbReference type="AlphaFoldDB" id="A0A0V1KI34"/>
<evidence type="ECO:0000313" key="1">
    <source>
        <dbReference type="EMBL" id="KRZ46937.1"/>
    </source>
</evidence>
<name>A0A0V1KI34_9BILA</name>
<accession>A0A0V1KI34</accession>